<dbReference type="EMBL" id="JAATJC010000001">
    <property type="protein sequence ID" value="NJC04587.1"/>
    <property type="molecule type" value="Genomic_DNA"/>
</dbReference>
<feature type="region of interest" description="Disordered" evidence="1">
    <location>
        <begin position="153"/>
        <end position="195"/>
    </location>
</feature>
<organism evidence="2 3">
    <name type="scientific">Sphingomonas kaistensis</name>
    <dbReference type="NCBI Taxonomy" id="298708"/>
    <lineage>
        <taxon>Bacteria</taxon>
        <taxon>Pseudomonadati</taxon>
        <taxon>Pseudomonadota</taxon>
        <taxon>Alphaproteobacteria</taxon>
        <taxon>Sphingomonadales</taxon>
        <taxon>Sphingomonadaceae</taxon>
        <taxon>Sphingomonas</taxon>
    </lineage>
</organism>
<dbReference type="Proteomes" id="UP000558192">
    <property type="component" value="Unassembled WGS sequence"/>
</dbReference>
<keyword evidence="3" id="KW-1185">Reference proteome</keyword>
<name>A0A7X5Y3Q3_9SPHN</name>
<comment type="caution">
    <text evidence="2">The sequence shown here is derived from an EMBL/GenBank/DDBJ whole genome shotgun (WGS) entry which is preliminary data.</text>
</comment>
<evidence type="ECO:0000313" key="2">
    <source>
        <dbReference type="EMBL" id="NJC04587.1"/>
    </source>
</evidence>
<sequence length="207" mass="21840">MPAKKASEAAKKDQLRVADDAGKSPERRMADTAVHPAVSAAATVLNFAKGTFGKLEITETVEALNDNVAAVKSGNLSGPEAMLVSQAHALNAIFTELARRSALNMGEYIEASEKYMRLALKAQAQCRATLETLGTLKNPPVVIARQANISAGPQQVNNGAAPRAEVSSNQPNKLLEQSHEPRLDPGAPRKAGCCDPALVPLEASHRA</sequence>
<gene>
    <name evidence="2" type="ORF">GGQ97_000380</name>
</gene>
<evidence type="ECO:0000256" key="1">
    <source>
        <dbReference type="SAM" id="MobiDB-lite"/>
    </source>
</evidence>
<evidence type="ECO:0000313" key="3">
    <source>
        <dbReference type="Proteomes" id="UP000558192"/>
    </source>
</evidence>
<accession>A0A7X5Y3Q3</accession>
<feature type="region of interest" description="Disordered" evidence="1">
    <location>
        <begin position="1"/>
        <end position="30"/>
    </location>
</feature>
<protein>
    <submittedName>
        <fullName evidence="2">Uncharacterized protein</fullName>
    </submittedName>
</protein>
<dbReference type="RefSeq" id="WP_168067387.1">
    <property type="nucleotide sequence ID" value="NZ_JAATJC010000001.1"/>
</dbReference>
<proteinExistence type="predicted"/>
<reference evidence="2 3" key="1">
    <citation type="submission" date="2020-03" db="EMBL/GenBank/DDBJ databases">
        <title>Genomic Encyclopedia of Type Strains, Phase IV (KMG-IV): sequencing the most valuable type-strain genomes for metagenomic binning, comparative biology and taxonomic classification.</title>
        <authorList>
            <person name="Goeker M."/>
        </authorList>
    </citation>
    <scope>NUCLEOTIDE SEQUENCE [LARGE SCALE GENOMIC DNA]</scope>
    <source>
        <strain evidence="2 3">DSM 16846</strain>
    </source>
</reference>
<dbReference type="AlphaFoldDB" id="A0A7X5Y3Q3"/>